<dbReference type="SUPFAM" id="SSF55729">
    <property type="entry name" value="Acyl-CoA N-acyltransferases (Nat)"/>
    <property type="match status" value="1"/>
</dbReference>
<dbReference type="InterPro" id="IPR039968">
    <property type="entry name" value="BcerS-like"/>
</dbReference>
<dbReference type="PANTHER" id="PTHR41368:SF1">
    <property type="entry name" value="PROTEIN YGHO"/>
    <property type="match status" value="1"/>
</dbReference>
<dbReference type="InterPro" id="IPR000182">
    <property type="entry name" value="GNAT_dom"/>
</dbReference>
<dbReference type="PANTHER" id="PTHR41368">
    <property type="entry name" value="PROTEIN YGHO"/>
    <property type="match status" value="1"/>
</dbReference>
<reference evidence="2" key="1">
    <citation type="submission" date="2022-06" db="EMBL/GenBank/DDBJ databases">
        <title>Aeoliella straminimaris, a novel planctomycete from sediments.</title>
        <authorList>
            <person name="Vitorino I.R."/>
            <person name="Lage O.M."/>
        </authorList>
    </citation>
    <scope>NUCLEOTIDE SEQUENCE</scope>
    <source>
        <strain evidence="2">ICT_H6.2</strain>
    </source>
</reference>
<sequence length="375" mass="43600">MSEVRIIPVSTRREQREFVDLPWRLYRDDENWIPPLIHEQRGLLGYRRHPFYQAAEVQTFLAQRGGETCGRIAAIVNHAHNQWHKDKLGFFGFFESEDDLEVSAPLFEAAAKWLADRDMTSVRGPCNPSINYEWGLLVDGFDKPPMFMMTYNQPYYEQLIRAAGFEKAHDLFAFWGHVGMLSQMDDKHRVIDEGIRERFGITLRQMDRKKFRQEVEMFLNIYNEALSATWGFVPLSEAEVASTASQLRHMIVPDMTLVAEVRGKPIGVIFGLLDYNERIREINGRLLPFGFLKLLRRRNEITRMRVISANVIPEYQSWGVGISLARGLIEPVLKHGVTEAEFSWVLESNDLSRKTLEKAGAIRYKTYRLFERNLP</sequence>
<dbReference type="InterPro" id="IPR016181">
    <property type="entry name" value="Acyl_CoA_acyltransferase"/>
</dbReference>
<dbReference type="Gene3D" id="3.40.630.30">
    <property type="match status" value="1"/>
</dbReference>
<dbReference type="Proteomes" id="UP001155241">
    <property type="component" value="Unassembled WGS sequence"/>
</dbReference>
<dbReference type="AlphaFoldDB" id="A0A9X2F820"/>
<dbReference type="PROSITE" id="PS51186">
    <property type="entry name" value="GNAT"/>
    <property type="match status" value="1"/>
</dbReference>
<evidence type="ECO:0000259" key="1">
    <source>
        <dbReference type="PROSITE" id="PS51186"/>
    </source>
</evidence>
<protein>
    <submittedName>
        <fullName evidence="2">N-acetyltransferase</fullName>
    </submittedName>
</protein>
<dbReference type="RefSeq" id="WP_252851465.1">
    <property type="nucleotide sequence ID" value="NZ_JAMXLR010000023.1"/>
</dbReference>
<proteinExistence type="predicted"/>
<feature type="domain" description="N-acetyltransferase" evidence="1">
    <location>
        <begin position="201"/>
        <end position="375"/>
    </location>
</feature>
<evidence type="ECO:0000313" key="3">
    <source>
        <dbReference type="Proteomes" id="UP001155241"/>
    </source>
</evidence>
<accession>A0A9X2F820</accession>
<comment type="caution">
    <text evidence="2">The sequence shown here is derived from an EMBL/GenBank/DDBJ whole genome shotgun (WGS) entry which is preliminary data.</text>
</comment>
<gene>
    <name evidence="2" type="ORF">NG895_05515</name>
</gene>
<dbReference type="EMBL" id="JAMXLR010000023">
    <property type="protein sequence ID" value="MCO6043358.1"/>
    <property type="molecule type" value="Genomic_DNA"/>
</dbReference>
<keyword evidence="3" id="KW-1185">Reference proteome</keyword>
<name>A0A9X2F820_9BACT</name>
<organism evidence="2 3">
    <name type="scientific">Aeoliella straminimaris</name>
    <dbReference type="NCBI Taxonomy" id="2954799"/>
    <lineage>
        <taxon>Bacteria</taxon>
        <taxon>Pseudomonadati</taxon>
        <taxon>Planctomycetota</taxon>
        <taxon>Planctomycetia</taxon>
        <taxon>Pirellulales</taxon>
        <taxon>Lacipirellulaceae</taxon>
        <taxon>Aeoliella</taxon>
    </lineage>
</organism>
<evidence type="ECO:0000313" key="2">
    <source>
        <dbReference type="EMBL" id="MCO6043358.1"/>
    </source>
</evidence>
<dbReference type="GO" id="GO:0016747">
    <property type="term" value="F:acyltransferase activity, transferring groups other than amino-acyl groups"/>
    <property type="evidence" value="ECO:0007669"/>
    <property type="project" value="InterPro"/>
</dbReference>